<comment type="similarity">
    <text evidence="2">Belongs to the DapA family.</text>
</comment>
<name>A0A5A7NU48_9MICC</name>
<dbReference type="PIRSF" id="PIRSF001365">
    <property type="entry name" value="DHDPS"/>
    <property type="match status" value="1"/>
</dbReference>
<dbReference type="SMART" id="SM01130">
    <property type="entry name" value="DHDPS"/>
    <property type="match status" value="1"/>
</dbReference>
<evidence type="ECO:0000256" key="3">
    <source>
        <dbReference type="PIRSR" id="PIRSR001365-1"/>
    </source>
</evidence>
<reference evidence="5 6" key="1">
    <citation type="submission" date="2019-09" db="EMBL/GenBank/DDBJ databases">
        <title>Arthrobacter zafarii sp. nov., a moderately thermotolerant and halotolerant actinobacterium isolated from Cholistan desert soil of Pakistan.</title>
        <authorList>
            <person name="Amin A."/>
            <person name="Ahmed I."/>
            <person name="Khalid N."/>
            <person name="Schumann P."/>
            <person name="Busse H.J."/>
            <person name="Khan I.U."/>
            <person name="Li S."/>
            <person name="Li W.J."/>
        </authorList>
    </citation>
    <scope>NUCLEOTIDE SEQUENCE [LARGE SCALE GENOMIC DNA]</scope>
    <source>
        <strain evidence="5 6">NCCP-1664</strain>
    </source>
</reference>
<dbReference type="PANTHER" id="PTHR12128">
    <property type="entry name" value="DIHYDRODIPICOLINATE SYNTHASE"/>
    <property type="match status" value="1"/>
</dbReference>
<accession>A0A5A7NU48</accession>
<dbReference type="InterPro" id="IPR013785">
    <property type="entry name" value="Aldolase_TIM"/>
</dbReference>
<evidence type="ECO:0000313" key="5">
    <source>
        <dbReference type="EMBL" id="GER23291.1"/>
    </source>
</evidence>
<dbReference type="SUPFAM" id="SSF51569">
    <property type="entry name" value="Aldolase"/>
    <property type="match status" value="1"/>
</dbReference>
<dbReference type="PANTHER" id="PTHR12128:SF19">
    <property type="entry name" value="5-DEHYDRO-4-DEOXYGLUCARATE DEHYDRATASE 2-RELATED"/>
    <property type="match status" value="1"/>
</dbReference>
<keyword evidence="6" id="KW-1185">Reference proteome</keyword>
<evidence type="ECO:0000256" key="1">
    <source>
        <dbReference type="ARBA" id="ARBA00023239"/>
    </source>
</evidence>
<dbReference type="AlphaFoldDB" id="A0A5A7NU48"/>
<proteinExistence type="inferred from homology"/>
<protein>
    <submittedName>
        <fullName evidence="5">Dihydrodipicolinate synthase family protein</fullName>
    </submittedName>
</protein>
<dbReference type="OrthoDB" id="9778880at2"/>
<dbReference type="GO" id="GO:0008840">
    <property type="term" value="F:4-hydroxy-tetrahydrodipicolinate synthase activity"/>
    <property type="evidence" value="ECO:0007669"/>
    <property type="project" value="TreeGrafter"/>
</dbReference>
<organism evidence="5 6">
    <name type="scientific">Zafaria cholistanensis</name>
    <dbReference type="NCBI Taxonomy" id="1682741"/>
    <lineage>
        <taxon>Bacteria</taxon>
        <taxon>Bacillati</taxon>
        <taxon>Actinomycetota</taxon>
        <taxon>Actinomycetes</taxon>
        <taxon>Micrococcales</taxon>
        <taxon>Micrococcaceae</taxon>
        <taxon>Zafaria</taxon>
    </lineage>
</organism>
<feature type="active site" description="Schiff-base intermediate with substrate" evidence="3">
    <location>
        <position position="165"/>
    </location>
</feature>
<dbReference type="CDD" id="cd00408">
    <property type="entry name" value="DHDPS-like"/>
    <property type="match status" value="1"/>
</dbReference>
<sequence>MMFEALRRQLAGVVAITVTPFTADDRVDEAALAAITCRMVEAGISVVTPNGNTGEYYSLSAAERSTCLRVVKEAAGDAILLAGVGGPLPSAIEAALEARDAGADAVMIHHPVQPYITADGWIEYHRAIAAAVPELGVVPYLKSRSITADALRSLASAAPNFVGIKYALPDPVDFASIRSDANIPGLVWIAGLAESYAASQFAATAEGFTSGLANVVPEVSLNYLQALKRGDFSGALEQWQDIRDFEDLRARDNNALNVSAVKEALHQIGLCDRAVRAPISTLEPADRERVSRMLASWNVDLASASALG</sequence>
<dbReference type="Proteomes" id="UP000325307">
    <property type="component" value="Unassembled WGS sequence"/>
</dbReference>
<evidence type="ECO:0000256" key="2">
    <source>
        <dbReference type="PIRNR" id="PIRNR001365"/>
    </source>
</evidence>
<dbReference type="Gene3D" id="3.20.20.70">
    <property type="entry name" value="Aldolase class I"/>
    <property type="match status" value="1"/>
</dbReference>
<evidence type="ECO:0000256" key="4">
    <source>
        <dbReference type="PIRSR" id="PIRSR001365-2"/>
    </source>
</evidence>
<evidence type="ECO:0000313" key="6">
    <source>
        <dbReference type="Proteomes" id="UP000325307"/>
    </source>
</evidence>
<dbReference type="EMBL" id="BKDJ01000008">
    <property type="protein sequence ID" value="GER23291.1"/>
    <property type="molecule type" value="Genomic_DNA"/>
</dbReference>
<feature type="active site" description="Proton donor/acceptor" evidence="3">
    <location>
        <position position="140"/>
    </location>
</feature>
<dbReference type="Pfam" id="PF00701">
    <property type="entry name" value="DHDPS"/>
    <property type="match status" value="1"/>
</dbReference>
<feature type="binding site" evidence="4">
    <location>
        <position position="53"/>
    </location>
    <ligand>
        <name>pyruvate</name>
        <dbReference type="ChEBI" id="CHEBI:15361"/>
    </ligand>
</feature>
<comment type="caution">
    <text evidence="5">The sequence shown here is derived from an EMBL/GenBank/DDBJ whole genome shotgun (WGS) entry which is preliminary data.</text>
</comment>
<keyword evidence="1 2" id="KW-0456">Lyase</keyword>
<gene>
    <name evidence="5" type="primary">dapA_2</name>
    <name evidence="5" type="ORF">NCCP1664_17870</name>
</gene>
<dbReference type="RefSeq" id="WP_149956893.1">
    <property type="nucleotide sequence ID" value="NZ_BKDJ01000008.1"/>
</dbReference>
<dbReference type="InterPro" id="IPR002220">
    <property type="entry name" value="DapA-like"/>
</dbReference>